<dbReference type="GO" id="GO:0016279">
    <property type="term" value="F:protein-lysine N-methyltransferase activity"/>
    <property type="evidence" value="ECO:0007669"/>
    <property type="project" value="TreeGrafter"/>
</dbReference>
<proteinExistence type="predicted"/>
<feature type="domain" description="SET" evidence="1">
    <location>
        <begin position="79"/>
        <end position="314"/>
    </location>
</feature>
<protein>
    <recommendedName>
        <fullName evidence="1">SET domain-containing protein</fullName>
    </recommendedName>
</protein>
<name>A0A7S4EW06_CHRCT</name>
<dbReference type="PANTHER" id="PTHR13271">
    <property type="entry name" value="UNCHARACTERIZED PUTATIVE METHYLTRANSFERASE"/>
    <property type="match status" value="1"/>
</dbReference>
<dbReference type="CDD" id="cd10527">
    <property type="entry name" value="SET_LSMT"/>
    <property type="match status" value="1"/>
</dbReference>
<gene>
    <name evidence="2" type="ORF">PCAR00345_LOCUS8350</name>
</gene>
<dbReference type="PROSITE" id="PS50280">
    <property type="entry name" value="SET"/>
    <property type="match status" value="1"/>
</dbReference>
<dbReference type="InterPro" id="IPR046341">
    <property type="entry name" value="SET_dom_sf"/>
</dbReference>
<dbReference type="PANTHER" id="PTHR13271:SF137">
    <property type="entry name" value="SET DOMAIN-CONTAINING PROTEIN"/>
    <property type="match status" value="1"/>
</dbReference>
<accession>A0A7S4EW06</accession>
<dbReference type="SUPFAM" id="SSF82199">
    <property type="entry name" value="SET domain"/>
    <property type="match status" value="1"/>
</dbReference>
<reference evidence="2" key="1">
    <citation type="submission" date="2021-01" db="EMBL/GenBank/DDBJ databases">
        <authorList>
            <person name="Corre E."/>
            <person name="Pelletier E."/>
            <person name="Niang G."/>
            <person name="Scheremetjew M."/>
            <person name="Finn R."/>
            <person name="Kale V."/>
            <person name="Holt S."/>
            <person name="Cochrane G."/>
            <person name="Meng A."/>
            <person name="Brown T."/>
            <person name="Cohen L."/>
        </authorList>
    </citation>
    <scope>NUCLEOTIDE SEQUENCE</scope>
    <source>
        <strain evidence="2">CCMP645</strain>
    </source>
</reference>
<dbReference type="EMBL" id="HBIZ01013740">
    <property type="protein sequence ID" value="CAE0755762.1"/>
    <property type="molecule type" value="Transcribed_RNA"/>
</dbReference>
<sequence>MMNLSKLRREGMSEAEQFLHAPLDPASEVSFVNVQNEWRALKSALHSGNEDAAQRLEALCQVPKEACICSAEEDGLWCSLVKELRISSKGMLATSKDRPRGIFTTCRIEAGDVVIELPSSSLLCAKACSECPLAPIVPIIEEGEWTEHVLTIILLLYERNRGSASKWATWLRLLPAEMAAVSAWSEAELEALRGCDCYWQAHAARAELLEIRNELMPVLIKMVPAIFGEDGFSEADWIWAKGVVETRALSLPGTLGLLEAGALVIAPGIDMLNHSEAPQLVLSCKADEKGRDGVLRAVALVPIPSGTEVTISYGNFSAEVCCDAASIGNESHIQM</sequence>
<dbReference type="AlphaFoldDB" id="A0A7S4EW06"/>
<organism evidence="2">
    <name type="scientific">Chrysotila carterae</name>
    <name type="common">Marine alga</name>
    <name type="synonym">Syracosphaera carterae</name>
    <dbReference type="NCBI Taxonomy" id="13221"/>
    <lineage>
        <taxon>Eukaryota</taxon>
        <taxon>Haptista</taxon>
        <taxon>Haptophyta</taxon>
        <taxon>Prymnesiophyceae</taxon>
        <taxon>Isochrysidales</taxon>
        <taxon>Isochrysidaceae</taxon>
        <taxon>Chrysotila</taxon>
    </lineage>
</organism>
<dbReference type="InterPro" id="IPR050600">
    <property type="entry name" value="SETD3_SETD6_MTase"/>
</dbReference>
<dbReference type="Gene3D" id="3.90.1410.10">
    <property type="entry name" value="set domain protein methyltransferase, domain 1"/>
    <property type="match status" value="1"/>
</dbReference>
<evidence type="ECO:0000313" key="2">
    <source>
        <dbReference type="EMBL" id="CAE0755762.1"/>
    </source>
</evidence>
<dbReference type="InterPro" id="IPR001214">
    <property type="entry name" value="SET_dom"/>
</dbReference>
<evidence type="ECO:0000259" key="1">
    <source>
        <dbReference type="PROSITE" id="PS50280"/>
    </source>
</evidence>
<dbReference type="Pfam" id="PF00856">
    <property type="entry name" value="SET"/>
    <property type="match status" value="1"/>
</dbReference>